<evidence type="ECO:0000256" key="3">
    <source>
        <dbReference type="ARBA" id="ARBA00022737"/>
    </source>
</evidence>
<feature type="repeat" description="ANK" evidence="7">
    <location>
        <begin position="252"/>
        <end position="284"/>
    </location>
</feature>
<dbReference type="eggNOG" id="KOG0504">
    <property type="taxonomic scope" value="Eukaryota"/>
</dbReference>
<dbReference type="Gramene" id="ONI17051">
    <property type="protein sequence ID" value="ONI17051"/>
    <property type="gene ID" value="PRUPE_3G135100"/>
</dbReference>
<dbReference type="EMBL" id="CM007653">
    <property type="protein sequence ID" value="ONI17051.1"/>
    <property type="molecule type" value="Genomic_DNA"/>
</dbReference>
<dbReference type="InterPro" id="IPR002110">
    <property type="entry name" value="Ankyrin_rpt"/>
</dbReference>
<feature type="region of interest" description="Disordered" evidence="8">
    <location>
        <begin position="1"/>
        <end position="22"/>
    </location>
</feature>
<dbReference type="PROSITE" id="PS50297">
    <property type="entry name" value="ANK_REP_REGION"/>
    <property type="match status" value="2"/>
</dbReference>
<accession>A0A251PZR2</accession>
<dbReference type="Gene3D" id="1.25.40.20">
    <property type="entry name" value="Ankyrin repeat-containing domain"/>
    <property type="match status" value="2"/>
</dbReference>
<sequence length="742" mass="82448">MADKELRAATNEDTAASISIADDEDDGVDLRSLASDRPVSRKEAVVLDLPMHQKDDGGLLEQTDGDEDSSGLHFVRTASEDVEFSEQYANAFHGTRENASKKLTKKKVVHERPVLDVPVYKRTAVVDVKFAAQHVNFYHGTREVPTATKPSEEFNRGLLEQTDGDEDSSSLRLYQQLYGYATQGKIDSFKDTIERKLEADEVHDPNARVRLLSRVSPHKNTFLHIAANFGHAKLAAEIIHLHKPLLFEKNFEGDTALHITAKTGDLDTASTLLCEAPGAENADEVFMLLTSINDEQNTPLHEALIHGHQSVAKCFIEAYPAFSFYLNKEAKSSLYLAAEEGFDEIVKLINKKAVEKKPEVRVNGKSPLHAAILSRRNNGIRGSLLIRQTRICDSHQMDHGGNFPIHSASSKGHVKIVKELLRHCPDSKELKNSNGENILHVAARCGKDNLVKYFLKKGEFRMLVNQKDRNGNTPLHLATMHHHPKVVYRLAWDTRTNLKLLNDRHMTALDITESTLETIASYHGRLTWTVLKSAFAQRAQSLHVLQRKKQRSPQVADNGGGSTDLKLPNEESIRDRVNTLLVVTTLVATMAFAAGFTMPGGNNGDAPQEGMAILLTNAMFQAFVICNTIAMYTAILVAVCLIWAQLGDLNLVDIALRLALPLLGIALTMISLAFMAGVYVVVSNLHWLAYVVLILGVLFIFTVLVVFTPLFCKTTSGSRIFRWITYFLFCVEVWASGSHNDD</sequence>
<dbReference type="PANTHER" id="PTHR24186">
    <property type="entry name" value="PROTEIN PHOSPHATASE 1 REGULATORY SUBUNIT"/>
    <property type="match status" value="1"/>
</dbReference>
<organism evidence="11 12">
    <name type="scientific">Prunus persica</name>
    <name type="common">Peach</name>
    <name type="synonym">Amygdalus persica</name>
    <dbReference type="NCBI Taxonomy" id="3760"/>
    <lineage>
        <taxon>Eukaryota</taxon>
        <taxon>Viridiplantae</taxon>
        <taxon>Streptophyta</taxon>
        <taxon>Embryophyta</taxon>
        <taxon>Tracheophyta</taxon>
        <taxon>Spermatophyta</taxon>
        <taxon>Magnoliopsida</taxon>
        <taxon>eudicotyledons</taxon>
        <taxon>Gunneridae</taxon>
        <taxon>Pentapetalae</taxon>
        <taxon>rosids</taxon>
        <taxon>fabids</taxon>
        <taxon>Rosales</taxon>
        <taxon>Rosaceae</taxon>
        <taxon>Amygdaloideae</taxon>
        <taxon>Amygdaleae</taxon>
        <taxon>Prunus</taxon>
    </lineage>
</organism>
<keyword evidence="12" id="KW-1185">Reference proteome</keyword>
<dbReference type="STRING" id="3760.A0A251PZR2"/>
<evidence type="ECO:0000256" key="8">
    <source>
        <dbReference type="SAM" id="MobiDB-lite"/>
    </source>
</evidence>
<name>A0A251PZR2_PRUPE</name>
<dbReference type="SMART" id="SM00248">
    <property type="entry name" value="ANK"/>
    <property type="match status" value="8"/>
</dbReference>
<dbReference type="Pfam" id="PF13962">
    <property type="entry name" value="PGG"/>
    <property type="match status" value="1"/>
</dbReference>
<dbReference type="InterPro" id="IPR036770">
    <property type="entry name" value="Ankyrin_rpt-contain_sf"/>
</dbReference>
<feature type="transmembrane region" description="Helical" evidence="9">
    <location>
        <begin position="577"/>
        <end position="598"/>
    </location>
</feature>
<evidence type="ECO:0000313" key="12">
    <source>
        <dbReference type="Proteomes" id="UP000006882"/>
    </source>
</evidence>
<evidence type="ECO:0000256" key="4">
    <source>
        <dbReference type="ARBA" id="ARBA00022989"/>
    </source>
</evidence>
<evidence type="ECO:0000313" key="11">
    <source>
        <dbReference type="EMBL" id="ONI17051.1"/>
    </source>
</evidence>
<proteinExistence type="predicted"/>
<feature type="region of interest" description="Disordered" evidence="8">
    <location>
        <begin position="545"/>
        <end position="568"/>
    </location>
</feature>
<keyword evidence="4 9" id="KW-1133">Transmembrane helix</keyword>
<feature type="repeat" description="ANK" evidence="7">
    <location>
        <begin position="470"/>
        <end position="503"/>
    </location>
</feature>
<dbReference type="Pfam" id="PF12796">
    <property type="entry name" value="Ank_2"/>
    <property type="match status" value="2"/>
</dbReference>
<evidence type="ECO:0000256" key="6">
    <source>
        <dbReference type="ARBA" id="ARBA00023136"/>
    </source>
</evidence>
<evidence type="ECO:0000256" key="9">
    <source>
        <dbReference type="SAM" id="Phobius"/>
    </source>
</evidence>
<reference evidence="11 12" key="1">
    <citation type="journal article" date="2013" name="Nat. Genet.">
        <title>The high-quality draft genome of peach (Prunus persica) identifies unique patterns of genetic diversity, domestication and genome evolution.</title>
        <authorList>
            <consortium name="International Peach Genome Initiative"/>
            <person name="Verde I."/>
            <person name="Abbott A.G."/>
            <person name="Scalabrin S."/>
            <person name="Jung S."/>
            <person name="Shu S."/>
            <person name="Marroni F."/>
            <person name="Zhebentyayeva T."/>
            <person name="Dettori M.T."/>
            <person name="Grimwood J."/>
            <person name="Cattonaro F."/>
            <person name="Zuccolo A."/>
            <person name="Rossini L."/>
            <person name="Jenkins J."/>
            <person name="Vendramin E."/>
            <person name="Meisel L.A."/>
            <person name="Decroocq V."/>
            <person name="Sosinski B."/>
            <person name="Prochnik S."/>
            <person name="Mitros T."/>
            <person name="Policriti A."/>
            <person name="Cipriani G."/>
            <person name="Dondini L."/>
            <person name="Ficklin S."/>
            <person name="Goodstein D.M."/>
            <person name="Xuan P."/>
            <person name="Del Fabbro C."/>
            <person name="Aramini V."/>
            <person name="Copetti D."/>
            <person name="Gonzalez S."/>
            <person name="Horner D.S."/>
            <person name="Falchi R."/>
            <person name="Lucas S."/>
            <person name="Mica E."/>
            <person name="Maldonado J."/>
            <person name="Lazzari B."/>
            <person name="Bielenberg D."/>
            <person name="Pirona R."/>
            <person name="Miculan M."/>
            <person name="Barakat A."/>
            <person name="Testolin R."/>
            <person name="Stella A."/>
            <person name="Tartarini S."/>
            <person name="Tonutti P."/>
            <person name="Arus P."/>
            <person name="Orellana A."/>
            <person name="Wells C."/>
            <person name="Main D."/>
            <person name="Vizzotto G."/>
            <person name="Silva H."/>
            <person name="Salamini F."/>
            <person name="Schmutz J."/>
            <person name="Morgante M."/>
            <person name="Rokhsar D.S."/>
        </authorList>
    </citation>
    <scope>NUCLEOTIDE SEQUENCE [LARGE SCALE GENOMIC DNA]</scope>
    <source>
        <strain evidence="12">cv. Nemared</strain>
    </source>
</reference>
<feature type="transmembrane region" description="Helical" evidence="9">
    <location>
        <begin position="658"/>
        <end position="681"/>
    </location>
</feature>
<gene>
    <name evidence="11" type="ORF">PRUPE_3G135100</name>
</gene>
<dbReference type="Proteomes" id="UP000006882">
    <property type="component" value="Chromosome G3"/>
</dbReference>
<dbReference type="GO" id="GO:0016020">
    <property type="term" value="C:membrane"/>
    <property type="evidence" value="ECO:0000318"/>
    <property type="project" value="GO_Central"/>
</dbReference>
<dbReference type="AlphaFoldDB" id="A0A251PZR2"/>
<feature type="domain" description="PGG" evidence="10">
    <location>
        <begin position="571"/>
        <end position="681"/>
    </location>
</feature>
<feature type="region of interest" description="Disordered" evidence="8">
    <location>
        <begin position="50"/>
        <end position="71"/>
    </location>
</feature>
<dbReference type="PANTHER" id="PTHR24186:SF46">
    <property type="entry name" value="PROTEIN ACCELERATED CELL DEATH 6-LIKE"/>
    <property type="match status" value="1"/>
</dbReference>
<keyword evidence="5 7" id="KW-0040">ANK repeat</keyword>
<keyword evidence="3" id="KW-0677">Repeat</keyword>
<feature type="transmembrane region" description="Helical" evidence="9">
    <location>
        <begin position="618"/>
        <end position="646"/>
    </location>
</feature>
<evidence type="ECO:0000259" key="10">
    <source>
        <dbReference type="Pfam" id="PF13962"/>
    </source>
</evidence>
<feature type="repeat" description="ANK" evidence="7">
    <location>
        <begin position="434"/>
        <end position="458"/>
    </location>
</feature>
<evidence type="ECO:0000256" key="5">
    <source>
        <dbReference type="ARBA" id="ARBA00023043"/>
    </source>
</evidence>
<keyword evidence="2 9" id="KW-0812">Transmembrane</keyword>
<evidence type="ECO:0000256" key="2">
    <source>
        <dbReference type="ARBA" id="ARBA00022692"/>
    </source>
</evidence>
<feature type="transmembrane region" description="Helical" evidence="9">
    <location>
        <begin position="687"/>
        <end position="708"/>
    </location>
</feature>
<feature type="repeat" description="ANK" evidence="7">
    <location>
        <begin position="400"/>
        <end position="432"/>
    </location>
</feature>
<keyword evidence="6 9" id="KW-0472">Membrane</keyword>
<dbReference type="InterPro" id="IPR026961">
    <property type="entry name" value="PGG_dom"/>
</dbReference>
<dbReference type="SUPFAM" id="SSF48403">
    <property type="entry name" value="Ankyrin repeat"/>
    <property type="match status" value="1"/>
</dbReference>
<evidence type="ECO:0000256" key="7">
    <source>
        <dbReference type="PROSITE-ProRule" id="PRU00023"/>
    </source>
</evidence>
<comment type="subcellular location">
    <subcellularLocation>
        <location evidence="1">Membrane</location>
        <topology evidence="1">Multi-pass membrane protein</topology>
    </subcellularLocation>
</comment>
<protein>
    <recommendedName>
        <fullName evidence="10">PGG domain-containing protein</fullName>
    </recommendedName>
</protein>
<evidence type="ECO:0000256" key="1">
    <source>
        <dbReference type="ARBA" id="ARBA00004141"/>
    </source>
</evidence>
<dbReference type="PROSITE" id="PS50088">
    <property type="entry name" value="ANK_REPEAT"/>
    <property type="match status" value="4"/>
</dbReference>